<keyword evidence="1" id="KW-0812">Transmembrane</keyword>
<dbReference type="RefSeq" id="WP_210219396.1">
    <property type="nucleotide sequence ID" value="NZ_CP072793.1"/>
</dbReference>
<dbReference type="InterPro" id="IPR036388">
    <property type="entry name" value="WH-like_DNA-bd_sf"/>
</dbReference>
<dbReference type="InterPro" id="IPR036390">
    <property type="entry name" value="WH_DNA-bd_sf"/>
</dbReference>
<dbReference type="KEGG" id="tun:J9260_02010"/>
<keyword evidence="1" id="KW-1133">Transmembrane helix</keyword>
<dbReference type="Gene3D" id="1.10.10.10">
    <property type="entry name" value="Winged helix-like DNA-binding domain superfamily/Winged helix DNA-binding domain"/>
    <property type="match status" value="1"/>
</dbReference>
<proteinExistence type="predicted"/>
<gene>
    <name evidence="2" type="ORF">J9260_02010</name>
</gene>
<accession>A0A975FAB6</accession>
<keyword evidence="1" id="KW-0472">Membrane</keyword>
<dbReference type="SUPFAM" id="SSF46785">
    <property type="entry name" value="Winged helix' DNA-binding domain"/>
    <property type="match status" value="1"/>
</dbReference>
<evidence type="ECO:0000256" key="1">
    <source>
        <dbReference type="SAM" id="Phobius"/>
    </source>
</evidence>
<sequence>MWIKDAIAYLLTFLLVYYIADYFIGNYAYGVVAISAFSLFYQKQKEKIVIAFFLRKQVGTIDDISRETGLKKEDISVHLNSLEEKGKLEILIPSPKLYKWTEERTFPEGMKSIEIKL</sequence>
<dbReference type="EMBL" id="CP072793">
    <property type="protein sequence ID" value="QTR53889.1"/>
    <property type="molecule type" value="Genomic_DNA"/>
</dbReference>
<reference evidence="2" key="1">
    <citation type="submission" date="2021-04" db="EMBL/GenBank/DDBJ databases">
        <title>Genomics, taxonomy and metabolism of representatives of sulfur bacteria of the genus Thiothrix: Thiothrix fructosivorans QT, Thiothrix unzii A1T and three new species, Thiothrix subterranea sp. nov., Thiothrix litoralis sp. nov. and 'Candidatus Thiothrix anitrata' sp. nov.</title>
        <authorList>
            <person name="Ravin N.V."/>
            <person name="Smolyakov D."/>
            <person name="Rudenko T.S."/>
            <person name="Mardanov A.V."/>
            <person name="Beletsky A.V."/>
            <person name="Markov N.D."/>
            <person name="Fomenkov A.I."/>
            <person name="Roberts R.J."/>
            <person name="Karnachuk O.V."/>
            <person name="Novikov A."/>
            <person name="Grabovich M.Y."/>
        </authorList>
    </citation>
    <scope>NUCLEOTIDE SEQUENCE</scope>
    <source>
        <strain evidence="2">A1</strain>
    </source>
</reference>
<evidence type="ECO:0000313" key="2">
    <source>
        <dbReference type="EMBL" id="QTR53889.1"/>
    </source>
</evidence>
<name>A0A975FAB6_9GAMM</name>
<keyword evidence="3" id="KW-1185">Reference proteome</keyword>
<feature type="transmembrane region" description="Helical" evidence="1">
    <location>
        <begin position="6"/>
        <end position="39"/>
    </location>
</feature>
<dbReference type="Proteomes" id="UP000672009">
    <property type="component" value="Chromosome"/>
</dbReference>
<organism evidence="2 3">
    <name type="scientific">Thiothrix unzii</name>
    <dbReference type="NCBI Taxonomy" id="111769"/>
    <lineage>
        <taxon>Bacteria</taxon>
        <taxon>Pseudomonadati</taxon>
        <taxon>Pseudomonadota</taxon>
        <taxon>Gammaproteobacteria</taxon>
        <taxon>Thiotrichales</taxon>
        <taxon>Thiotrichaceae</taxon>
        <taxon>Thiothrix</taxon>
    </lineage>
</organism>
<protein>
    <submittedName>
        <fullName evidence="2">Uncharacterized protein</fullName>
    </submittedName>
</protein>
<dbReference type="AlphaFoldDB" id="A0A975FAB6"/>
<evidence type="ECO:0000313" key="3">
    <source>
        <dbReference type="Proteomes" id="UP000672009"/>
    </source>
</evidence>